<dbReference type="AlphaFoldDB" id="A0A1L7WAH2"/>
<dbReference type="RefSeq" id="XP_031090098.1">
    <property type="nucleotide sequence ID" value="XM_031224883.1"/>
</dbReference>
<dbReference type="EMBL" id="FJOF01000017">
    <property type="protein sequence ID" value="CZR49599.1"/>
    <property type="molecule type" value="Genomic_DNA"/>
</dbReference>
<comment type="similarity">
    <text evidence="1">Belongs to the NRP synthetase family.</text>
</comment>
<accession>A0A1L7WAH2</accession>
<proteinExistence type="inferred from homology"/>
<evidence type="ECO:0000313" key="3">
    <source>
        <dbReference type="Proteomes" id="UP000183971"/>
    </source>
</evidence>
<dbReference type="Proteomes" id="UP000183971">
    <property type="component" value="Unassembled WGS sequence"/>
</dbReference>
<dbReference type="SUPFAM" id="SSF52777">
    <property type="entry name" value="CoA-dependent acyltransferases"/>
    <property type="match status" value="1"/>
</dbReference>
<comment type="caution">
    <text evidence="2">The sequence shown here is derived from an EMBL/GenBank/DDBJ whole genome shotgun (WGS) entry which is preliminary data.</text>
</comment>
<dbReference type="VEuPathDB" id="FungiDB:FPRO_15957"/>
<protein>
    <recommendedName>
        <fullName evidence="4">AMP-dependent synthetase/ligase domain-containing protein</fullName>
    </recommendedName>
</protein>
<gene>
    <name evidence="2" type="ORF">FPRO_15957</name>
</gene>
<evidence type="ECO:0008006" key="4">
    <source>
        <dbReference type="Google" id="ProtNLM"/>
    </source>
</evidence>
<dbReference type="Gene3D" id="3.40.50.12780">
    <property type="entry name" value="N-terminal domain of ligase-like"/>
    <property type="match status" value="1"/>
</dbReference>
<evidence type="ECO:0000256" key="1">
    <source>
        <dbReference type="ARBA" id="ARBA00029454"/>
    </source>
</evidence>
<sequence>MCAYDDRTGLPPHPRVIGGSVGCNTWLVDPYNPSVLMPIGGMGELLVQGPIMARGYINNSDKTKEAFVDTGLLLVPGLSRTKSLKAVVLDVLLPMAAHIFSAVFFDRAVPTFHTETHGRDHSQDMTASVHETVGWFTAIAPFVLDAPSDYIDSAILIKEIRRAIPGLGVPYFTAKALRRSQTLPVEILFNYLGRFQQLERGNGLFESLPRSLSPIDFNLSATRLSVVDTSTVVETRCFDRLLELWCTDSASGQIV</sequence>
<dbReference type="SUPFAM" id="SSF56801">
    <property type="entry name" value="Acetyl-CoA synthetase-like"/>
    <property type="match status" value="1"/>
</dbReference>
<evidence type="ECO:0000313" key="2">
    <source>
        <dbReference type="EMBL" id="CZR49599.1"/>
    </source>
</evidence>
<dbReference type="InterPro" id="IPR042099">
    <property type="entry name" value="ANL_N_sf"/>
</dbReference>
<dbReference type="PANTHER" id="PTHR45398">
    <property type="match status" value="1"/>
</dbReference>
<dbReference type="Gene3D" id="3.30.559.30">
    <property type="entry name" value="Nonribosomal peptide synthetase, condensation domain"/>
    <property type="match status" value="1"/>
</dbReference>
<reference evidence="3" key="1">
    <citation type="journal article" date="2016" name="Genome Biol. Evol.">
        <title>Comparative 'omics' of the Fusarium fujikuroi species complex highlights differences in genetic potential and metabolite synthesis.</title>
        <authorList>
            <person name="Niehaus E.-M."/>
            <person name="Muensterkoetter M."/>
            <person name="Proctor R.H."/>
            <person name="Brown D.W."/>
            <person name="Sharon A."/>
            <person name="Idan Y."/>
            <person name="Oren-Young L."/>
            <person name="Sieber C.M."/>
            <person name="Novak O."/>
            <person name="Pencik A."/>
            <person name="Tarkowska D."/>
            <person name="Hromadova K."/>
            <person name="Freeman S."/>
            <person name="Maymon M."/>
            <person name="Elazar M."/>
            <person name="Youssef S.A."/>
            <person name="El-Shabrawy E.S.M."/>
            <person name="Shalaby A.B.A."/>
            <person name="Houterman P."/>
            <person name="Brock N.L."/>
            <person name="Burkhardt I."/>
            <person name="Tsavkelova E.A."/>
            <person name="Dickschat J.S."/>
            <person name="Galuszka P."/>
            <person name="Gueldener U."/>
            <person name="Tudzynski B."/>
        </authorList>
    </citation>
    <scope>NUCLEOTIDE SEQUENCE [LARGE SCALE GENOMIC DNA]</scope>
    <source>
        <strain evidence="3">ET1</strain>
    </source>
</reference>
<dbReference type="GeneID" id="42060812"/>
<name>A0A1L7WAH2_FUSPR</name>
<keyword evidence="3" id="KW-1185">Reference proteome</keyword>
<organism evidence="2 3">
    <name type="scientific">Fusarium proliferatum (strain ET1)</name>
    <name type="common">Orchid endophyte fungus</name>
    <dbReference type="NCBI Taxonomy" id="1227346"/>
    <lineage>
        <taxon>Eukaryota</taxon>
        <taxon>Fungi</taxon>
        <taxon>Dikarya</taxon>
        <taxon>Ascomycota</taxon>
        <taxon>Pezizomycotina</taxon>
        <taxon>Sordariomycetes</taxon>
        <taxon>Hypocreomycetidae</taxon>
        <taxon>Hypocreales</taxon>
        <taxon>Nectriaceae</taxon>
        <taxon>Fusarium</taxon>
        <taxon>Fusarium fujikuroi species complex</taxon>
    </lineage>
</organism>
<dbReference type="PANTHER" id="PTHR45398:SF1">
    <property type="entry name" value="ENZYME, PUTATIVE (JCVI)-RELATED"/>
    <property type="match status" value="1"/>
</dbReference>